<organism evidence="2 3">
    <name type="scientific">Pseudobutyrivibrio ruminis</name>
    <dbReference type="NCBI Taxonomy" id="46206"/>
    <lineage>
        <taxon>Bacteria</taxon>
        <taxon>Bacillati</taxon>
        <taxon>Bacillota</taxon>
        <taxon>Clostridia</taxon>
        <taxon>Lachnospirales</taxon>
        <taxon>Lachnospiraceae</taxon>
        <taxon>Pseudobutyrivibrio</taxon>
    </lineage>
</organism>
<gene>
    <name evidence="2" type="ORF">CSX01_00275</name>
</gene>
<reference evidence="2 3" key="1">
    <citation type="submission" date="2017-10" db="EMBL/GenBank/DDBJ databases">
        <title>Resolving the taxonomy of Roseburia spp., Eubacterium rectale and Agathobacter spp. through phylogenomic analysis.</title>
        <authorList>
            <person name="Sheridan P.O."/>
            <person name="Walker A.W."/>
            <person name="Duncan S.H."/>
            <person name="Scott K.P."/>
            <person name="Toole P.W.O."/>
            <person name="Luis P."/>
            <person name="Flint H.J."/>
        </authorList>
    </citation>
    <scope>NUCLEOTIDE SEQUENCE [LARGE SCALE GENOMIC DNA]</scope>
    <source>
        <strain evidence="2 3">JK626</strain>
    </source>
</reference>
<keyword evidence="1" id="KW-0175">Coiled coil</keyword>
<sequence length="244" mass="27095">MNIASMGGAALMSYYTGLSSVQQSERAVLSAKQGAFSGGSFISVLQEQVRGASESQKIADIGNMTREEAYMQHLKEKYGVVRVESIAKDQKSLDKIGGTMMSGTDVVIAPNMFTKMAEDPQKAAEIEGKIDYFFNNIPKYEMEAAAMGLKFQSCGCVVHEDGTVTYICGAEDPPERVAEVNRINREKRAKEAAERKANFEKSQTAANERRRLLEEEQRKLNIADYNRMQTLTGVNMFFINSNIL</sequence>
<reference evidence="2 3" key="2">
    <citation type="submission" date="2017-10" db="EMBL/GenBank/DDBJ databases">
        <authorList>
            <person name="Banno H."/>
            <person name="Chua N.-H."/>
        </authorList>
    </citation>
    <scope>NUCLEOTIDE SEQUENCE [LARGE SCALE GENOMIC DNA]</scope>
    <source>
        <strain evidence="2 3">JK626</strain>
    </source>
</reference>
<evidence type="ECO:0000313" key="3">
    <source>
        <dbReference type="Proteomes" id="UP000225889"/>
    </source>
</evidence>
<comment type="caution">
    <text evidence="2">The sequence shown here is derived from an EMBL/GenBank/DDBJ whole genome shotgun (WGS) entry which is preliminary data.</text>
</comment>
<dbReference type="EMBL" id="PDYF01000002">
    <property type="protein sequence ID" value="PHU36543.1"/>
    <property type="molecule type" value="Genomic_DNA"/>
</dbReference>
<proteinExistence type="predicted"/>
<evidence type="ECO:0000313" key="2">
    <source>
        <dbReference type="EMBL" id="PHU36543.1"/>
    </source>
</evidence>
<dbReference type="Proteomes" id="UP000225889">
    <property type="component" value="Unassembled WGS sequence"/>
</dbReference>
<dbReference type="RefSeq" id="WP_099391012.1">
    <property type="nucleotide sequence ID" value="NZ_PDYF01000002.1"/>
</dbReference>
<accession>A0A2G3E085</accession>
<name>A0A2G3E085_9FIRM</name>
<dbReference type="Pfam" id="PF19498">
    <property type="entry name" value="DUF6033"/>
    <property type="match status" value="1"/>
</dbReference>
<feature type="coiled-coil region" evidence="1">
    <location>
        <begin position="183"/>
        <end position="216"/>
    </location>
</feature>
<protein>
    <submittedName>
        <fullName evidence="2">Uncharacterized protein</fullName>
    </submittedName>
</protein>
<dbReference type="InterPro" id="IPR046097">
    <property type="entry name" value="DUF6033"/>
</dbReference>
<evidence type="ECO:0000256" key="1">
    <source>
        <dbReference type="SAM" id="Coils"/>
    </source>
</evidence>
<dbReference type="AlphaFoldDB" id="A0A2G3E085"/>